<evidence type="ECO:0000256" key="8">
    <source>
        <dbReference type="SAM" id="Phobius"/>
    </source>
</evidence>
<name>A0A1W1WQU0_9BACT</name>
<keyword evidence="3" id="KW-0645">Protease</keyword>
<gene>
    <name evidence="9" type="ORF">SAMN05660197_0435</name>
</gene>
<comment type="subcellular location">
    <subcellularLocation>
        <location evidence="1">Cell membrane</location>
        <topology evidence="1">Multi-pass membrane protein</topology>
    </subcellularLocation>
</comment>
<dbReference type="RefSeq" id="WP_084274943.1">
    <property type="nucleotide sequence ID" value="NZ_AP026671.1"/>
</dbReference>
<dbReference type="GO" id="GO:0005886">
    <property type="term" value="C:plasma membrane"/>
    <property type="evidence" value="ECO:0007669"/>
    <property type="project" value="UniProtKB-SubCell"/>
</dbReference>
<feature type="transmembrane region" description="Helical" evidence="8">
    <location>
        <begin position="97"/>
        <end position="122"/>
    </location>
</feature>
<keyword evidence="2" id="KW-1003">Cell membrane</keyword>
<reference evidence="10" key="1">
    <citation type="submission" date="2017-04" db="EMBL/GenBank/DDBJ databases">
        <authorList>
            <person name="Varghese N."/>
            <person name="Submissions S."/>
        </authorList>
    </citation>
    <scope>NUCLEOTIDE SEQUENCE [LARGE SCALE GENOMIC DNA]</scope>
    <source>
        <strain evidence="10">DSM 16512</strain>
    </source>
</reference>
<protein>
    <submittedName>
        <fullName evidence="9">Exosortase/archaeosortase family protein</fullName>
    </submittedName>
</protein>
<evidence type="ECO:0000313" key="10">
    <source>
        <dbReference type="Proteomes" id="UP000192602"/>
    </source>
</evidence>
<dbReference type="OrthoDB" id="5540917at2"/>
<evidence type="ECO:0000256" key="1">
    <source>
        <dbReference type="ARBA" id="ARBA00004651"/>
    </source>
</evidence>
<keyword evidence="5" id="KW-0378">Hydrolase</keyword>
<feature type="transmembrane region" description="Helical" evidence="8">
    <location>
        <begin position="6"/>
        <end position="21"/>
    </location>
</feature>
<dbReference type="Proteomes" id="UP000192602">
    <property type="component" value="Unassembled WGS sequence"/>
</dbReference>
<keyword evidence="10" id="KW-1185">Reference proteome</keyword>
<evidence type="ECO:0000313" key="9">
    <source>
        <dbReference type="EMBL" id="SMC08671.1"/>
    </source>
</evidence>
<evidence type="ECO:0000256" key="3">
    <source>
        <dbReference type="ARBA" id="ARBA00022670"/>
    </source>
</evidence>
<feature type="transmembrane region" description="Helical" evidence="8">
    <location>
        <begin position="134"/>
        <end position="153"/>
    </location>
</feature>
<dbReference type="AlphaFoldDB" id="A0A1W1WQU0"/>
<feature type="transmembrane region" description="Helical" evidence="8">
    <location>
        <begin position="67"/>
        <end position="90"/>
    </location>
</feature>
<evidence type="ECO:0000256" key="5">
    <source>
        <dbReference type="ARBA" id="ARBA00022801"/>
    </source>
</evidence>
<accession>A0A1W1WQU0</accession>
<dbReference type="EMBL" id="FWWZ01000001">
    <property type="protein sequence ID" value="SMC08671.1"/>
    <property type="molecule type" value="Genomic_DNA"/>
</dbReference>
<keyword evidence="6 8" id="KW-1133">Transmembrane helix</keyword>
<dbReference type="Pfam" id="PF09721">
    <property type="entry name" value="Exosortase_EpsH"/>
    <property type="match status" value="1"/>
</dbReference>
<evidence type="ECO:0000256" key="6">
    <source>
        <dbReference type="ARBA" id="ARBA00022989"/>
    </source>
</evidence>
<evidence type="ECO:0000256" key="2">
    <source>
        <dbReference type="ARBA" id="ARBA00022475"/>
    </source>
</evidence>
<evidence type="ECO:0000256" key="7">
    <source>
        <dbReference type="ARBA" id="ARBA00023136"/>
    </source>
</evidence>
<organism evidence="9 10">
    <name type="scientific">Nitratiruptor tergarcus DSM 16512</name>
    <dbReference type="NCBI Taxonomy" id="1069081"/>
    <lineage>
        <taxon>Bacteria</taxon>
        <taxon>Pseudomonadati</taxon>
        <taxon>Campylobacterota</taxon>
        <taxon>Epsilonproteobacteria</taxon>
        <taxon>Nautiliales</taxon>
        <taxon>Nitratiruptoraceae</taxon>
        <taxon>Nitratiruptor</taxon>
    </lineage>
</organism>
<dbReference type="NCBIfam" id="TIGR04178">
    <property type="entry name" value="exo_archaeo"/>
    <property type="match status" value="1"/>
</dbReference>
<dbReference type="STRING" id="1069081.SAMN05660197_0435"/>
<dbReference type="GO" id="GO:0008233">
    <property type="term" value="F:peptidase activity"/>
    <property type="evidence" value="ECO:0007669"/>
    <property type="project" value="UniProtKB-KW"/>
</dbReference>
<proteinExistence type="predicted"/>
<keyword evidence="4 8" id="KW-0812">Transmembrane</keyword>
<keyword evidence="7 8" id="KW-0472">Membrane</keyword>
<dbReference type="InterPro" id="IPR019127">
    <property type="entry name" value="Exosortase"/>
</dbReference>
<dbReference type="GO" id="GO:0006508">
    <property type="term" value="P:proteolysis"/>
    <property type="evidence" value="ECO:0007669"/>
    <property type="project" value="UniProtKB-KW"/>
</dbReference>
<sequence>MKKFVTLYVLYLAIAFFLVDFEPMRKALHIESFYNSFIASLSAFFIHMLGIVVTATNDTLHLPHADMIIKFGCNGLEAVLIYLAGVFAYPAKSKLKIIYGIFGTIILEVINIARIALLAWTIEHYPKYFELMHTYLTQSIMIVLAFLAFLFYLQRVSDEKPSA</sequence>
<evidence type="ECO:0000256" key="4">
    <source>
        <dbReference type="ARBA" id="ARBA00022692"/>
    </source>
</evidence>
<dbReference type="InterPro" id="IPR026392">
    <property type="entry name" value="Exo/Archaeosortase_dom"/>
</dbReference>
<feature type="transmembrane region" description="Helical" evidence="8">
    <location>
        <begin position="33"/>
        <end position="55"/>
    </location>
</feature>